<protein>
    <recommendedName>
        <fullName evidence="3">cAMP-binding domain of CRP or a regulatory subunit of cAMP-dependent protein kinases</fullName>
    </recommendedName>
</protein>
<gene>
    <name evidence="1" type="ORF">ACFSKL_09170</name>
</gene>
<dbReference type="RefSeq" id="WP_376885574.1">
    <property type="nucleotide sequence ID" value="NZ_JBHUHR010000025.1"/>
</dbReference>
<dbReference type="InterPro" id="IPR018490">
    <property type="entry name" value="cNMP-bd_dom_sf"/>
</dbReference>
<accession>A0ABW4VMD7</accession>
<dbReference type="Gene3D" id="2.60.120.10">
    <property type="entry name" value="Jelly Rolls"/>
    <property type="match status" value="1"/>
</dbReference>
<organism evidence="1 2">
    <name type="scientific">Belliella marina</name>
    <dbReference type="NCBI Taxonomy" id="1644146"/>
    <lineage>
        <taxon>Bacteria</taxon>
        <taxon>Pseudomonadati</taxon>
        <taxon>Bacteroidota</taxon>
        <taxon>Cytophagia</taxon>
        <taxon>Cytophagales</taxon>
        <taxon>Cyclobacteriaceae</taxon>
        <taxon>Belliella</taxon>
    </lineage>
</organism>
<evidence type="ECO:0000313" key="1">
    <source>
        <dbReference type="EMBL" id="MFD2034960.1"/>
    </source>
</evidence>
<name>A0ABW4VMD7_9BACT</name>
<proteinExistence type="predicted"/>
<keyword evidence="2" id="KW-1185">Reference proteome</keyword>
<dbReference type="SUPFAM" id="SSF51206">
    <property type="entry name" value="cAMP-binding domain-like"/>
    <property type="match status" value="1"/>
</dbReference>
<dbReference type="EMBL" id="JBHUHR010000025">
    <property type="protein sequence ID" value="MFD2034960.1"/>
    <property type="molecule type" value="Genomic_DNA"/>
</dbReference>
<sequence>MKSDFKYKMDIFKYAVEHGLFFKDVFGEIYPNTIKAVFKKGEAVRFPSSNSPRLAFLHNGAVYGKISLKSGVSYKVIKVPKSIFLVRGGEILNPEISSMTWEATITSEVTAIPIQYLLEAVDRIEEAPQKLLAHLRKVMSQDLELYMCLKNLTSTYDQIDFLVDKHPEWLRHTLKYLASYLNVSQNGLTNAIKKWENSNLDAKSGLGLPT</sequence>
<dbReference type="InterPro" id="IPR014710">
    <property type="entry name" value="RmlC-like_jellyroll"/>
</dbReference>
<evidence type="ECO:0000313" key="2">
    <source>
        <dbReference type="Proteomes" id="UP001597361"/>
    </source>
</evidence>
<comment type="caution">
    <text evidence="1">The sequence shown here is derived from an EMBL/GenBank/DDBJ whole genome shotgun (WGS) entry which is preliminary data.</text>
</comment>
<evidence type="ECO:0008006" key="3">
    <source>
        <dbReference type="Google" id="ProtNLM"/>
    </source>
</evidence>
<dbReference type="Proteomes" id="UP001597361">
    <property type="component" value="Unassembled WGS sequence"/>
</dbReference>
<reference evidence="2" key="1">
    <citation type="journal article" date="2019" name="Int. J. Syst. Evol. Microbiol.">
        <title>The Global Catalogue of Microorganisms (GCM) 10K type strain sequencing project: providing services to taxonomists for standard genome sequencing and annotation.</title>
        <authorList>
            <consortium name="The Broad Institute Genomics Platform"/>
            <consortium name="The Broad Institute Genome Sequencing Center for Infectious Disease"/>
            <person name="Wu L."/>
            <person name="Ma J."/>
        </authorList>
    </citation>
    <scope>NUCLEOTIDE SEQUENCE [LARGE SCALE GENOMIC DNA]</scope>
    <source>
        <strain evidence="2">CGMCC 1.15180</strain>
    </source>
</reference>